<dbReference type="OrthoDB" id="952955at2"/>
<dbReference type="RefSeq" id="WP_131960625.1">
    <property type="nucleotide sequence ID" value="NZ_SMFL01000009.1"/>
</dbReference>
<dbReference type="GO" id="GO:0006508">
    <property type="term" value="P:proteolysis"/>
    <property type="evidence" value="ECO:0007669"/>
    <property type="project" value="UniProtKB-KW"/>
</dbReference>
<dbReference type="Pfam" id="PF02517">
    <property type="entry name" value="Rce1-like"/>
    <property type="match status" value="1"/>
</dbReference>
<comment type="caution">
    <text evidence="3">The sequence shown here is derived from an EMBL/GenBank/DDBJ whole genome shotgun (WGS) entry which is preliminary data.</text>
</comment>
<reference evidence="3 4" key="1">
    <citation type="submission" date="2019-03" db="EMBL/GenBank/DDBJ databases">
        <title>Dyadobacter AR-3-6 sp. nov., isolated from arctic soil.</title>
        <authorList>
            <person name="Chaudhary D.K."/>
        </authorList>
    </citation>
    <scope>NUCLEOTIDE SEQUENCE [LARGE SCALE GENOMIC DNA]</scope>
    <source>
        <strain evidence="3 4">AR-3-6</strain>
    </source>
</reference>
<name>A0A4R5DFL2_9BACT</name>
<evidence type="ECO:0000313" key="3">
    <source>
        <dbReference type="EMBL" id="TDE12559.1"/>
    </source>
</evidence>
<keyword evidence="3" id="KW-0378">Hydrolase</keyword>
<dbReference type="InterPro" id="IPR003675">
    <property type="entry name" value="Rce1/LyrA-like_dom"/>
</dbReference>
<protein>
    <submittedName>
        <fullName evidence="3">CPBP family intramembrane metalloprotease</fullName>
    </submittedName>
</protein>
<dbReference type="GO" id="GO:0008237">
    <property type="term" value="F:metallopeptidase activity"/>
    <property type="evidence" value="ECO:0007669"/>
    <property type="project" value="UniProtKB-KW"/>
</dbReference>
<dbReference type="Proteomes" id="UP000294850">
    <property type="component" value="Unassembled WGS sequence"/>
</dbReference>
<keyword evidence="3" id="KW-0645">Protease</keyword>
<accession>A0A4R5DFL2</accession>
<keyword evidence="1" id="KW-0472">Membrane</keyword>
<proteinExistence type="predicted"/>
<dbReference type="GO" id="GO:0004175">
    <property type="term" value="F:endopeptidase activity"/>
    <property type="evidence" value="ECO:0007669"/>
    <property type="project" value="UniProtKB-ARBA"/>
</dbReference>
<organism evidence="3 4">
    <name type="scientific">Dyadobacter psychrotolerans</name>
    <dbReference type="NCBI Taxonomy" id="2541721"/>
    <lineage>
        <taxon>Bacteria</taxon>
        <taxon>Pseudomonadati</taxon>
        <taxon>Bacteroidota</taxon>
        <taxon>Cytophagia</taxon>
        <taxon>Cytophagales</taxon>
        <taxon>Spirosomataceae</taxon>
        <taxon>Dyadobacter</taxon>
    </lineage>
</organism>
<evidence type="ECO:0000313" key="4">
    <source>
        <dbReference type="Proteomes" id="UP000294850"/>
    </source>
</evidence>
<sequence length="67" mass="7931">MSFSLIHIGNFSPVNWYFIYLYPIYVFPQFISGVIFSYLAIRYNSIMLPFILHVIINTTPDIIRLLN</sequence>
<dbReference type="AlphaFoldDB" id="A0A4R5DFL2"/>
<dbReference type="GO" id="GO:0080120">
    <property type="term" value="P:CAAX-box protein maturation"/>
    <property type="evidence" value="ECO:0007669"/>
    <property type="project" value="UniProtKB-ARBA"/>
</dbReference>
<evidence type="ECO:0000259" key="2">
    <source>
        <dbReference type="Pfam" id="PF02517"/>
    </source>
</evidence>
<gene>
    <name evidence="3" type="ORF">E0F88_22775</name>
</gene>
<keyword evidence="1" id="KW-1133">Transmembrane helix</keyword>
<feature type="transmembrane region" description="Helical" evidence="1">
    <location>
        <begin position="20"/>
        <end position="41"/>
    </location>
</feature>
<evidence type="ECO:0000256" key="1">
    <source>
        <dbReference type="SAM" id="Phobius"/>
    </source>
</evidence>
<dbReference type="EMBL" id="SMFL01000009">
    <property type="protein sequence ID" value="TDE12559.1"/>
    <property type="molecule type" value="Genomic_DNA"/>
</dbReference>
<keyword evidence="3" id="KW-0482">Metalloprotease</keyword>
<keyword evidence="4" id="KW-1185">Reference proteome</keyword>
<keyword evidence="1" id="KW-0812">Transmembrane</keyword>
<feature type="domain" description="CAAX prenyl protease 2/Lysostaphin resistance protein A-like" evidence="2">
    <location>
        <begin position="3"/>
        <end position="58"/>
    </location>
</feature>